<dbReference type="GO" id="GO:0004109">
    <property type="term" value="F:coproporphyrinogen oxidase activity"/>
    <property type="evidence" value="ECO:0007669"/>
    <property type="project" value="InterPro"/>
</dbReference>
<dbReference type="Pfam" id="PF04055">
    <property type="entry name" value="Radical_SAM"/>
    <property type="match status" value="1"/>
</dbReference>
<dbReference type="InterPro" id="IPR004559">
    <property type="entry name" value="HemW-like"/>
</dbReference>
<evidence type="ECO:0000256" key="3">
    <source>
        <dbReference type="ARBA" id="ARBA00022691"/>
    </source>
</evidence>
<dbReference type="InterPro" id="IPR007197">
    <property type="entry name" value="rSAM"/>
</dbReference>
<dbReference type="InterPro" id="IPR013785">
    <property type="entry name" value="Aldolase_TIM"/>
</dbReference>
<dbReference type="SFLD" id="SFLDG01082">
    <property type="entry name" value="B12-binding_domain_containing"/>
    <property type="match status" value="1"/>
</dbReference>
<keyword evidence="5" id="KW-0408">Iron</keyword>
<gene>
    <name evidence="9" type="ORF">MNBD_NITROSPINAE04-1461</name>
</gene>
<dbReference type="PANTHER" id="PTHR13932:SF5">
    <property type="entry name" value="RADICAL S-ADENOSYL METHIONINE DOMAIN-CONTAINING PROTEIN 1, MITOCHONDRIAL"/>
    <property type="match status" value="1"/>
</dbReference>
<evidence type="ECO:0000256" key="4">
    <source>
        <dbReference type="ARBA" id="ARBA00022723"/>
    </source>
</evidence>
<dbReference type="SFLD" id="SFLDG01065">
    <property type="entry name" value="anaerobic_coproporphyrinogen-I"/>
    <property type="match status" value="1"/>
</dbReference>
<keyword evidence="3" id="KW-0949">S-adenosyl-L-methionine</keyword>
<keyword evidence="2" id="KW-0349">Heme</keyword>
<keyword evidence="4" id="KW-0479">Metal-binding</keyword>
<evidence type="ECO:0000256" key="7">
    <source>
        <dbReference type="ARBA" id="ARBA00023186"/>
    </source>
</evidence>
<comment type="similarity">
    <text evidence="1">Belongs to the anaerobic coproporphyrinogen-III oxidase family. HemW subfamily.</text>
</comment>
<reference evidence="9" key="1">
    <citation type="submission" date="2018-06" db="EMBL/GenBank/DDBJ databases">
        <authorList>
            <person name="Zhirakovskaya E."/>
        </authorList>
    </citation>
    <scope>NUCLEOTIDE SEQUENCE</scope>
</reference>
<dbReference type="GO" id="GO:0006779">
    <property type="term" value="P:porphyrin-containing compound biosynthetic process"/>
    <property type="evidence" value="ECO:0007669"/>
    <property type="project" value="InterPro"/>
</dbReference>
<dbReference type="SFLD" id="SFLDS00029">
    <property type="entry name" value="Radical_SAM"/>
    <property type="match status" value="1"/>
</dbReference>
<dbReference type="InterPro" id="IPR058240">
    <property type="entry name" value="rSAM_sf"/>
</dbReference>
<organism evidence="9">
    <name type="scientific">hydrothermal vent metagenome</name>
    <dbReference type="NCBI Taxonomy" id="652676"/>
    <lineage>
        <taxon>unclassified sequences</taxon>
        <taxon>metagenomes</taxon>
        <taxon>ecological metagenomes</taxon>
    </lineage>
</organism>
<evidence type="ECO:0000256" key="6">
    <source>
        <dbReference type="ARBA" id="ARBA00023014"/>
    </source>
</evidence>
<evidence type="ECO:0000256" key="1">
    <source>
        <dbReference type="ARBA" id="ARBA00006100"/>
    </source>
</evidence>
<evidence type="ECO:0000259" key="8">
    <source>
        <dbReference type="PROSITE" id="PS51918"/>
    </source>
</evidence>
<dbReference type="GO" id="GO:0005737">
    <property type="term" value="C:cytoplasm"/>
    <property type="evidence" value="ECO:0007669"/>
    <property type="project" value="InterPro"/>
</dbReference>
<name>A0A3B1BVR3_9ZZZZ</name>
<feature type="domain" description="Radical SAM core" evidence="8">
    <location>
        <begin position="1"/>
        <end position="230"/>
    </location>
</feature>
<evidence type="ECO:0000313" key="9">
    <source>
        <dbReference type="EMBL" id="VAX22009.1"/>
    </source>
</evidence>
<evidence type="ECO:0000256" key="2">
    <source>
        <dbReference type="ARBA" id="ARBA00022617"/>
    </source>
</evidence>
<dbReference type="SMART" id="SM00729">
    <property type="entry name" value="Elp3"/>
    <property type="match status" value="1"/>
</dbReference>
<dbReference type="InterPro" id="IPR034505">
    <property type="entry name" value="Coproporphyrinogen-III_oxidase"/>
</dbReference>
<dbReference type="AlphaFoldDB" id="A0A3B1BVR3"/>
<accession>A0A3B1BVR3</accession>
<sequence length="365" mass="40769">MTTRIGVYIHIPFCRHKCFYCDFHSVTGIEERIEEYVNAAICEIGRWSVKARGHNVRSIFFGGGTPSLLQPAQVKKIITAVTKNYEVESGAEITMEANPESLTLSKLRGYLKAGVNRVSIGVQSLNNDLLKKLDRIHTKEQALTAIKLASDAGFKNISADMMFGLPGQNVTGWLKELEELTTCELNHISCYQLTPEPGTPLGRQVAKGSIELPEAGAEFFNKTERFLKKREFGHYEISNYAKPGYESVHNTGYWEYRDYIGVGAGAHSAMEGERWANVKSIAPYIAKVRRCGRAVYKSEKLTSEMIQTEQLMMGLRLKKGIPFDGIAMTEGITKMLSTGMLKKTRTRLLATAKGWRVLDSVLAEL</sequence>
<keyword evidence="6" id="KW-0411">Iron-sulfur</keyword>
<dbReference type="PANTHER" id="PTHR13932">
    <property type="entry name" value="COPROPORPHYRINIGEN III OXIDASE"/>
    <property type="match status" value="1"/>
</dbReference>
<dbReference type="PROSITE" id="PS51918">
    <property type="entry name" value="RADICAL_SAM"/>
    <property type="match status" value="1"/>
</dbReference>
<evidence type="ECO:0000256" key="5">
    <source>
        <dbReference type="ARBA" id="ARBA00023004"/>
    </source>
</evidence>
<keyword evidence="7" id="KW-0143">Chaperone</keyword>
<dbReference type="CDD" id="cd01335">
    <property type="entry name" value="Radical_SAM"/>
    <property type="match status" value="1"/>
</dbReference>
<dbReference type="SUPFAM" id="SSF102114">
    <property type="entry name" value="Radical SAM enzymes"/>
    <property type="match status" value="1"/>
</dbReference>
<keyword evidence="9" id="KW-0346">Stress response</keyword>
<proteinExistence type="inferred from homology"/>
<protein>
    <submittedName>
        <fullName evidence="9">Hypothetical radical SAM family enzyme in heat shock gene cluster, similarity with CPO of BS HemN-type</fullName>
    </submittedName>
</protein>
<dbReference type="SFLD" id="SFLDF00562">
    <property type="entry name" value="HemN-like__clustered_with_heat"/>
    <property type="match status" value="1"/>
</dbReference>
<dbReference type="GO" id="GO:0046872">
    <property type="term" value="F:metal ion binding"/>
    <property type="evidence" value="ECO:0007669"/>
    <property type="project" value="UniProtKB-KW"/>
</dbReference>
<dbReference type="EMBL" id="UOGA01000214">
    <property type="protein sequence ID" value="VAX22009.1"/>
    <property type="molecule type" value="Genomic_DNA"/>
</dbReference>
<dbReference type="NCBIfam" id="TIGR00539">
    <property type="entry name" value="hemN_rel"/>
    <property type="match status" value="1"/>
</dbReference>
<dbReference type="InterPro" id="IPR006638">
    <property type="entry name" value="Elp3/MiaA/NifB-like_rSAM"/>
</dbReference>
<dbReference type="SFLD" id="SFLDF00288">
    <property type="entry name" value="HemN-like__clustered_with_nucl"/>
    <property type="match status" value="1"/>
</dbReference>
<dbReference type="Gene3D" id="3.20.20.70">
    <property type="entry name" value="Aldolase class I"/>
    <property type="match status" value="1"/>
</dbReference>
<dbReference type="GO" id="GO:0051539">
    <property type="term" value="F:4 iron, 4 sulfur cluster binding"/>
    <property type="evidence" value="ECO:0007669"/>
    <property type="project" value="InterPro"/>
</dbReference>